<evidence type="ECO:0000313" key="5">
    <source>
        <dbReference type="EMBL" id="PMD22578.1"/>
    </source>
</evidence>
<feature type="region of interest" description="Disordered" evidence="1">
    <location>
        <begin position="2306"/>
        <end position="2346"/>
    </location>
</feature>
<keyword evidence="6" id="KW-1185">Reference proteome</keyword>
<name>A0A2J6Q8J1_9HELO</name>
<proteinExistence type="predicted"/>
<keyword evidence="2" id="KW-0732">Signal</keyword>
<accession>A0A2J6Q8J1</accession>
<dbReference type="Proteomes" id="UP000235672">
    <property type="component" value="Unassembled WGS sequence"/>
</dbReference>
<protein>
    <submittedName>
        <fullName evidence="5">Uncharacterized protein</fullName>
    </submittedName>
</protein>
<organism evidence="5 6">
    <name type="scientific">Hyaloscypha hepaticicola</name>
    <dbReference type="NCBI Taxonomy" id="2082293"/>
    <lineage>
        <taxon>Eukaryota</taxon>
        <taxon>Fungi</taxon>
        <taxon>Dikarya</taxon>
        <taxon>Ascomycota</taxon>
        <taxon>Pezizomycotina</taxon>
        <taxon>Leotiomycetes</taxon>
        <taxon>Helotiales</taxon>
        <taxon>Hyaloscyphaceae</taxon>
        <taxon>Hyaloscypha</taxon>
    </lineage>
</organism>
<dbReference type="InterPro" id="IPR040840">
    <property type="entry name" value="TcA_TcB_BD"/>
</dbReference>
<evidence type="ECO:0000259" key="3">
    <source>
        <dbReference type="Pfam" id="PF18276"/>
    </source>
</evidence>
<dbReference type="Pfam" id="PF20220">
    <property type="entry name" value="ABC_toxin_N"/>
    <property type="match status" value="1"/>
</dbReference>
<feature type="domain" description="Tc toxin complex TcA C-terminal TcB-binding" evidence="3">
    <location>
        <begin position="3014"/>
        <end position="3311"/>
    </location>
</feature>
<dbReference type="OrthoDB" id="4940706at2759"/>
<reference evidence="5 6" key="1">
    <citation type="submission" date="2016-05" db="EMBL/GenBank/DDBJ databases">
        <title>A degradative enzymes factory behind the ericoid mycorrhizal symbiosis.</title>
        <authorList>
            <consortium name="DOE Joint Genome Institute"/>
            <person name="Martino E."/>
            <person name="Morin E."/>
            <person name="Grelet G."/>
            <person name="Kuo A."/>
            <person name="Kohler A."/>
            <person name="Daghino S."/>
            <person name="Barry K."/>
            <person name="Choi C."/>
            <person name="Cichocki N."/>
            <person name="Clum A."/>
            <person name="Copeland A."/>
            <person name="Hainaut M."/>
            <person name="Haridas S."/>
            <person name="Labutti K."/>
            <person name="Lindquist E."/>
            <person name="Lipzen A."/>
            <person name="Khouja H.-R."/>
            <person name="Murat C."/>
            <person name="Ohm R."/>
            <person name="Olson A."/>
            <person name="Spatafora J."/>
            <person name="Veneault-Fourrey C."/>
            <person name="Henrissat B."/>
            <person name="Grigoriev I."/>
            <person name="Martin F."/>
            <person name="Perotto S."/>
        </authorList>
    </citation>
    <scope>NUCLEOTIDE SEQUENCE [LARGE SCALE GENOMIC DNA]</scope>
    <source>
        <strain evidence="5 6">UAMH 7357</strain>
    </source>
</reference>
<feature type="region of interest" description="Disordered" evidence="1">
    <location>
        <begin position="3373"/>
        <end position="3401"/>
    </location>
</feature>
<evidence type="ECO:0000256" key="2">
    <source>
        <dbReference type="SAM" id="SignalP"/>
    </source>
</evidence>
<feature type="chain" id="PRO_5014362481" evidence="2">
    <location>
        <begin position="20"/>
        <end position="3564"/>
    </location>
</feature>
<gene>
    <name evidence="5" type="ORF">NA56DRAFT_598274</name>
</gene>
<feature type="signal peptide" evidence="2">
    <location>
        <begin position="1"/>
        <end position="19"/>
    </location>
</feature>
<evidence type="ECO:0000259" key="4">
    <source>
        <dbReference type="Pfam" id="PF20220"/>
    </source>
</evidence>
<dbReference type="InterPro" id="IPR046839">
    <property type="entry name" value="ABC_toxin_N"/>
</dbReference>
<dbReference type="EMBL" id="KZ613477">
    <property type="protein sequence ID" value="PMD22578.1"/>
    <property type="molecule type" value="Genomic_DNA"/>
</dbReference>
<feature type="compositionally biased region" description="Basic and acidic residues" evidence="1">
    <location>
        <begin position="3383"/>
        <end position="3401"/>
    </location>
</feature>
<evidence type="ECO:0000313" key="6">
    <source>
        <dbReference type="Proteomes" id="UP000235672"/>
    </source>
</evidence>
<evidence type="ECO:0000256" key="1">
    <source>
        <dbReference type="SAM" id="MobiDB-lite"/>
    </source>
</evidence>
<feature type="domain" description="ABC toxin N-terminal" evidence="4">
    <location>
        <begin position="2091"/>
        <end position="2206"/>
    </location>
</feature>
<dbReference type="Pfam" id="PF18276">
    <property type="entry name" value="TcA_TcB_BD"/>
    <property type="match status" value="1"/>
</dbReference>
<sequence>MSSSTSSSLILLVLLPTQPRDPIDFSNDLANLVITVNDLTVGDDVNNTPNGENLATIQGTQAAPYTQNLTAVPASGGQPATVSPPILQHVYLVEDNLGVVIGETVQSVATAVIVINTPQSASAAGTAAPNPKAADPEYGSRDLQITLSRNINGVTNVIAPATVQFNAYSSTAPSPLSLDPLWYIAESGSSVYSNYDTTATFPSAYVFVPPAPPNNPLYPNITYAQDGKTPTLETLIPAVNAVLAADYTSSAAGTPTDLVHRPVPLTSQQAQRVADELTYVQGVNPLPLPSVTTSVTAGPLEDMYTAPNGSTNNSQDPSQKIYQNRVQFESALKEYYAVNDAASLQLAGYILAASAAIACEQTSLQANTTGLTVTVGAAPPPTGMVDQTFTVILTGTQYQSTSTMPPFGVPAAFFYALGANASSDADVNMRYSSATSSSESAILSTLTSALNLGILQGTETYITITPPAPPAGTPTPTPLGVINQAARKLSALGAPVAGYATAALGTNIDSIISAWLINTDTTANIGSFWISQATGTSTAAEYLNLLWLKICAEQTNLGPTIQLPLAQGGLNVQTASDLINVTDQSWTTFWASSSTTPGGTTTIENITLLPNYTAPGTSAVRVRKFINDLNMLFAVIQEPPPNPSFPSDTWPMLQSSQQDALALFFSQASGFTFSTSLSENAIQGVLKTMPISPEISNWIDDALHVISFLQAAVSANSLSTTPAAMQFSYMEALYARGFINENRVALLTRAQFQAALAGTVAYPVAVTIYDNATNNQSDPVPGQEPGDGFTPVNLGSLVNCCPQLNLSPFGLIEYLNELLNLEITTVSTGSTVTQSSLSVILSARRGPVGNLLTTMANLEYEVPDIDLVNESLENLAGATSGQVYNTPYDTIAGFDIAGDKNRLKDHVLEAIPQNSPPLIAPPILPTIYQSLATDYSAPILPYSIELDINRTYLSRLNSSRFETMRVFRQKITEFALDPTNEPSGFLSYQWRLPVRLEIAVEYLHMSQQELTDLFLSAMTEAKLLNLLGFANNAQSAAAQTVEGFITSLGLSYCEFLELTRAGLVSIRNNSTDAGTFPDCPSCCLSQLSIAIPSSGSGTDQAGFFTQIVLFIRLWRKLQERYGKCCINMALLSQICQGLNWFNGNQIDPNFIRQLLALLMLCDFFCIPLNLETNTNAETSKTDKNAESPPYQYVKLLALWTKLTATDSYRVWAVDELLSKVERFACALYRCCKEKVHATKLLASDLHELSTIVGFTTQTPWNANPECTLRFSEILSKLVSSPFSAGDIKFLCAPDQNSPEDEPFPLTDAIEASEDPLEHPLDDGKNGLWRLREKLLEVEVDEEEISKWNWYRIEHILRDKFGMQQAGAGSTTDLLQALAEHFFSTQLSSPSNRQFRTSLATVDTTPSMWEPPDHGPFHYDSSTQELWAVLPLSDEAVIKKLAHVRQLRVTGASGKSEQDAIRELYFAPRAMLAPFSFIFENFTEAVQTLVKSESEENRWAYFQRSFVCFYRRCEIIVDHLACQAKSVGNCCNDPAHHCIDKLAWKVLQSLYADENRANGQWENDDGQLPASNLFLWNPHSTGSAFAALLGLIGTGLSGEYKVKDSSPVVWKEVRGPMDTFGWAENTENVPVPTILPALSYTPANATSDDLVMFRNGFSLRDSNTAILGGASPFEATWSGALLVRGSGDYHFEIETPRCRREGHEEACKCNEHHLRWQLRLKRGSKSYTLLNHRWKSGAGASAHKSKVIHLHHGAYGIEILYEQDQPKYDEPEDLFRRQTGFKLKYCGPDSDFKTEVIPFNKLYIDSKDGSLAEGFQFVTGNAMSFLAGQYVSSLRDIRRTYLRAFKALLFAFKFHLEAEIQEHTGGGSEIGFLLDHPDKFAGTSFYQAPSSTTWTTHQVYFDFNFLPVFDTFFPPTAAQDDRVSPSPQRVAALFDIWERVFDYKRLTIRLEEEQHHGHHHLVPWRMFQEAVSQQPSTPNTLLRHLGIDIDLAPLCLEYFDGYSVLDSDLSDERWAVRAWRASKAVTHMRKNLHSKVYDTARPNLWASDSPDTVVDNTVTPPLSGNNNLVQLVDKACIRPGSRLWKDVKKLNDGLRERVRDVMVAYYIRLDRVQLPADSSAQYATSASDLSDLLLQNVSTSLCKRTTRIQDAICAAQTFIQRLQIGLEPNYVWTGDLAKQWLSNFESYESWKLYKRWQIYPENYVQIDEIEKARKYEAFRFLEERIANHELTLPKSSPGFVLSPDGLPAGDKALKAKQWTDLARLSATVSNVAPTGAMDYASPDEGVDLIGTPYSFAQPSWLAPLNEIVLTTPSPPPSNGNTPNTPSTNPSSTNPQSANPPSTTSHGPVQHAIVAAPIQSGSDNSVDPGDNVQIPMWFKATIRLGTRFIRIAASGLPLGVHSHIPQSDPSASGPKIHFKDENDVPHMDEYYFWLTDGRWFDGNYVQTEQVAELGVVLPDTTSDWDRPAKLPALLASWTSQPLVHLAWTRVRLGTFDPPCYSAEGVTLDTSAAPPPPPILTFTGRTVDSLNFTILPPDSANNYPGGGFRYDLATNFAVVLPQVLSITAPTPVPALSTPLAAFPYFVYFEPGAPLAPISSFATILSIAGALQSHCRFDEALTWLRTLYDPFNRENTLWTPCPVPKTQVNDSKDLALAIVLSGDPLTQYSGYVRGRAVLMNFIQYILQWAEKLMCENTSEAISRASVLFNAAARILGPSPVTNMVKVPDSNITTTVSNFTPSKAPLNPQLLQLYGCVTDNRTLIQDCLSARRLSIRKWPGELVPRDKGCNCSGTEQSWRASCITGCNSCCLPYRFTSMYGKAMEVVNMVKGFSSALLSAFEKGDSEYLASLRQTHEKWILDLNTQKMKDAYRESDWQVQALEMQIEGVLARQRYYSGLHTQGLIQGEIAYVNLTQQALQSRSSANTVEATGQTMNFIPDISIGGAGVGGSPLNSNQIPLGTKLAGAFSAAARIMNTQGDHQSTDAGLSSTSAGWVRRDVDWQQQIETNTIEVSQLERSLHAAQRRRGMALRDLNNHQEQVQQSADISHFMRDKLTKQDLYLYMQQSIAALYRRAYELALQNAWDAQAAFQYERRDLQSQVKLPLPAWNNLREGFMAADHLDLAMQEMQRLYLKTNCREYELTKHLSLRLQFPLAFLQLKATGWCEIDIAEWMFDLDYPGQYMRRIKNVSLTLPCTTGPYVGVHCRLQQLSSGIRLTPELPGPKRSCCTGKCEDKEHAGCCCSSCSLSREYVGTEAIALSSGQNDSGLFELNFHDERFVPFEFSGAVSRWRLELPQENNQFPLDTVSDIVLHLNYTAREGGKALREAASRAAQKHLPGDGIRFFDVRHEFPDFWRGEHHYDHHDHGNYYRHDGRRQHDGAEQHCCSDPQPKENNKHGDVRKGKGDDQQRNFPLLFTRRSFPFLPCRRPFTVVSIHIFIETDKAVGECAKHFTAHWLPPKQENCKERWRDFICEASADEDMCGFYHGVLDKVRLGPIADGDDTGSASEVGRYPRGVRPRFGHLRFPKELRRAGVRQVYLLCEYVADDGIKWCPCGEKRCVGRCEKGKCGLE</sequence>
<feature type="compositionally biased region" description="Low complexity" evidence="1">
    <location>
        <begin position="2317"/>
        <end position="2343"/>
    </location>
</feature>